<keyword evidence="3" id="KW-1185">Reference proteome</keyword>
<proteinExistence type="predicted"/>
<comment type="caution">
    <text evidence="2">The sequence shown here is derived from an EMBL/GenBank/DDBJ whole genome shotgun (WGS) entry which is preliminary data.</text>
</comment>
<dbReference type="Gene3D" id="6.10.250.2570">
    <property type="match status" value="1"/>
</dbReference>
<dbReference type="RefSeq" id="WP_071986429.1">
    <property type="nucleotide sequence ID" value="NZ_CQEH01000001.1"/>
</dbReference>
<gene>
    <name evidence="2" type="primary">relB_1</name>
    <name evidence="2" type="ORF">ERS137966_00402</name>
</gene>
<evidence type="ECO:0000313" key="3">
    <source>
        <dbReference type="Proteomes" id="UP000038647"/>
    </source>
</evidence>
<keyword evidence="1" id="KW-0472">Membrane</keyword>
<organism evidence="2 3">
    <name type="scientific">Yersinia aldovae</name>
    <dbReference type="NCBI Taxonomy" id="29483"/>
    <lineage>
        <taxon>Bacteria</taxon>
        <taxon>Pseudomonadati</taxon>
        <taxon>Pseudomonadota</taxon>
        <taxon>Gammaproteobacteria</taxon>
        <taxon>Enterobacterales</taxon>
        <taxon>Yersiniaceae</taxon>
        <taxon>Yersinia</taxon>
    </lineage>
</organism>
<evidence type="ECO:0000313" key="2">
    <source>
        <dbReference type="EMBL" id="CNK48995.1"/>
    </source>
</evidence>
<feature type="transmembrane region" description="Helical" evidence="1">
    <location>
        <begin position="34"/>
        <end position="62"/>
    </location>
</feature>
<protein>
    <submittedName>
        <fullName evidence="2">Bifunctional antitoxin/transcriptional repressor RelB</fullName>
    </submittedName>
</protein>
<accession>A0ABM9SNT5</accession>
<keyword evidence="1" id="KW-1133">Transmembrane helix</keyword>
<dbReference type="EMBL" id="CQEH01000001">
    <property type="protein sequence ID" value="CNK48995.1"/>
    <property type="molecule type" value="Genomic_DNA"/>
</dbReference>
<dbReference type="Proteomes" id="UP000038647">
    <property type="component" value="Unassembled WGS sequence"/>
</dbReference>
<evidence type="ECO:0000256" key="1">
    <source>
        <dbReference type="SAM" id="Phobius"/>
    </source>
</evidence>
<keyword evidence="1" id="KW-0812">Transmembrane</keyword>
<name>A0ABM9SNT5_YERAL</name>
<feature type="transmembrane region" description="Helical" evidence="1">
    <location>
        <begin position="83"/>
        <end position="109"/>
    </location>
</feature>
<reference evidence="2 3" key="1">
    <citation type="submission" date="2015-03" db="EMBL/GenBank/DDBJ databases">
        <authorList>
            <consortium name="Pathogen Informatics"/>
            <person name="Murphy D."/>
        </authorList>
    </citation>
    <scope>NUCLEOTIDE SEQUENCE [LARGE SCALE GENOMIC DNA]</scope>
    <source>
        <strain evidence="2 3">IP08791</strain>
    </source>
</reference>
<sequence length="343" mass="39579">MLVLLLIPILVSGYIIISANPYHYYRLHRHDGQLLYLKAIALGLGCVISALFLDCLLKLFFAEDELIKYVTEKINISGDIKKDIVYVWFVFISLLTLILAFVWVFIIFLKNSLLGFCYGHKYKTSLLSARKLRVLKETFNEGSFDALLFNAMERKDKRSVLINLDSGKIYVGLINAIGEPTENEGPNSDISILPIMSGYRDKNTQQIKFTNIYPLDTSNRSHSMNVIIDANEVTHISWFDIEKYNNINDAVTIDEKVPIPKIEQTTNKKNSLFHRFLIRNIKESIWYAMPCLFLRYIVESEKPPFAEISVMVSNQYEDADILAIVRERLKKLTKHIKINIDNL</sequence>